<dbReference type="OrthoDB" id="9812123at2"/>
<dbReference type="InterPro" id="IPR018209">
    <property type="entry name" value="Pyrv_Knase_AS"/>
</dbReference>
<evidence type="ECO:0000256" key="13">
    <source>
        <dbReference type="NCBIfam" id="TIGR01064"/>
    </source>
</evidence>
<evidence type="ECO:0000256" key="11">
    <source>
        <dbReference type="ARBA" id="ARBA00023152"/>
    </source>
</evidence>
<evidence type="ECO:0000256" key="10">
    <source>
        <dbReference type="ARBA" id="ARBA00022842"/>
    </source>
</evidence>
<reference evidence="17" key="2">
    <citation type="submission" date="2007-10" db="EMBL/GenBank/DDBJ databases">
        <authorList>
            <person name="Myers G.S."/>
        </authorList>
    </citation>
    <scope>NUCLEOTIDE SEQUENCE [LARGE SCALE GENOMIC DNA]</scope>
</reference>
<evidence type="ECO:0000313" key="18">
    <source>
        <dbReference type="Proteomes" id="UP000054075"/>
    </source>
</evidence>
<evidence type="ECO:0000256" key="4">
    <source>
        <dbReference type="ARBA" id="ARBA00012142"/>
    </source>
</evidence>
<dbReference type="InterPro" id="IPR036918">
    <property type="entry name" value="Pyrv_Knase_C_sf"/>
</dbReference>
<proteinExistence type="inferred from homology"/>
<evidence type="ECO:0000256" key="2">
    <source>
        <dbReference type="ARBA" id="ARBA00004997"/>
    </source>
</evidence>
<dbReference type="Gene3D" id="3.20.20.60">
    <property type="entry name" value="Phosphoenolpyruvate-binding domains"/>
    <property type="match status" value="1"/>
</dbReference>
<evidence type="ECO:0000256" key="8">
    <source>
        <dbReference type="ARBA" id="ARBA00022777"/>
    </source>
</evidence>
<evidence type="ECO:0000259" key="15">
    <source>
        <dbReference type="Pfam" id="PF00224"/>
    </source>
</evidence>
<dbReference type="InterPro" id="IPR015813">
    <property type="entry name" value="Pyrv/PenolPyrv_kinase-like_dom"/>
</dbReference>
<keyword evidence="18" id="KW-1185">Reference proteome</keyword>
<evidence type="ECO:0000256" key="7">
    <source>
        <dbReference type="ARBA" id="ARBA00022741"/>
    </source>
</evidence>
<gene>
    <name evidence="17" type="primary">pyk</name>
    <name evidence="17" type="ORF">RICGR_0107</name>
</gene>
<accession>A8PKZ4</accession>
<dbReference type="GO" id="GO:0016301">
    <property type="term" value="F:kinase activity"/>
    <property type="evidence" value="ECO:0007669"/>
    <property type="project" value="UniProtKB-KW"/>
</dbReference>
<dbReference type="Pfam" id="PF02887">
    <property type="entry name" value="PK_C"/>
    <property type="match status" value="1"/>
</dbReference>
<dbReference type="NCBIfam" id="NF004978">
    <property type="entry name" value="PRK06354.1"/>
    <property type="match status" value="1"/>
</dbReference>
<dbReference type="PRINTS" id="PR01050">
    <property type="entry name" value="PYRUVTKNASE"/>
</dbReference>
<reference evidence="17" key="1">
    <citation type="submission" date="2006-04" db="EMBL/GenBank/DDBJ databases">
        <authorList>
            <person name="Seshadri R."/>
            <person name="Federici B.A."/>
        </authorList>
    </citation>
    <scope>NUCLEOTIDE SEQUENCE [LARGE SCALE GENOMIC DNA]</scope>
</reference>
<evidence type="ECO:0000256" key="14">
    <source>
        <dbReference type="RuleBase" id="RU000504"/>
    </source>
</evidence>
<feature type="domain" description="Pyruvate kinase barrel" evidence="15">
    <location>
        <begin position="5"/>
        <end position="325"/>
    </location>
</feature>
<dbReference type="RefSeq" id="WP_006035408.1">
    <property type="nucleotide sequence ID" value="NZ_AAQJ02000001.1"/>
</dbReference>
<evidence type="ECO:0000256" key="6">
    <source>
        <dbReference type="ARBA" id="ARBA00022723"/>
    </source>
</evidence>
<dbReference type="NCBIfam" id="TIGR01064">
    <property type="entry name" value="pyruv_kin"/>
    <property type="match status" value="1"/>
</dbReference>
<dbReference type="Proteomes" id="UP000054075">
    <property type="component" value="Unassembled WGS sequence"/>
</dbReference>
<keyword evidence="9" id="KW-0067">ATP-binding</keyword>
<feature type="domain" description="Pyruvate kinase C-terminal" evidence="16">
    <location>
        <begin position="359"/>
        <end position="473"/>
    </location>
</feature>
<dbReference type="NCBIfam" id="NF004491">
    <property type="entry name" value="PRK05826.1"/>
    <property type="match status" value="1"/>
</dbReference>
<dbReference type="GO" id="GO:0030955">
    <property type="term" value="F:potassium ion binding"/>
    <property type="evidence" value="ECO:0007669"/>
    <property type="project" value="UniProtKB-UniRule"/>
</dbReference>
<keyword evidence="11 14" id="KW-0324">Glycolysis</keyword>
<dbReference type="InterPro" id="IPR001697">
    <property type="entry name" value="Pyr_Knase"/>
</dbReference>
<comment type="caution">
    <text evidence="17">The sequence shown here is derived from an EMBL/GenBank/DDBJ whole genome shotgun (WGS) entry which is preliminary data.</text>
</comment>
<dbReference type="Gene3D" id="2.40.33.10">
    <property type="entry name" value="PK beta-barrel domain-like"/>
    <property type="match status" value="1"/>
</dbReference>
<evidence type="ECO:0000259" key="16">
    <source>
        <dbReference type="Pfam" id="PF02887"/>
    </source>
</evidence>
<keyword evidence="7" id="KW-0547">Nucleotide-binding</keyword>
<keyword evidence="8 14" id="KW-0418">Kinase</keyword>
<dbReference type="UniPathway" id="UPA00109">
    <property type="reaction ID" value="UER00188"/>
</dbReference>
<dbReference type="STRING" id="59196.RICGR_0107"/>
<dbReference type="GO" id="GO:0005524">
    <property type="term" value="F:ATP binding"/>
    <property type="evidence" value="ECO:0007669"/>
    <property type="project" value="UniProtKB-KW"/>
</dbReference>
<evidence type="ECO:0000256" key="3">
    <source>
        <dbReference type="ARBA" id="ARBA00008663"/>
    </source>
</evidence>
<dbReference type="InterPro" id="IPR015793">
    <property type="entry name" value="Pyrv_Knase_brl"/>
</dbReference>
<dbReference type="AlphaFoldDB" id="A8PKZ4"/>
<dbReference type="InterPro" id="IPR015795">
    <property type="entry name" value="Pyrv_Knase_C"/>
</dbReference>
<comment type="pathway">
    <text evidence="2 14">Carbohydrate degradation; glycolysis; pyruvate from D-glyceraldehyde 3-phosphate: step 5/5.</text>
</comment>
<dbReference type="SUPFAM" id="SSF51621">
    <property type="entry name" value="Phosphoenolpyruvate/pyruvate domain"/>
    <property type="match status" value="1"/>
</dbReference>
<dbReference type="EMBL" id="AAQJ02000001">
    <property type="protein sequence ID" value="EDP46430.1"/>
    <property type="molecule type" value="Genomic_DNA"/>
</dbReference>
<name>A8PKZ4_9COXI</name>
<evidence type="ECO:0000256" key="5">
    <source>
        <dbReference type="ARBA" id="ARBA00022679"/>
    </source>
</evidence>
<evidence type="ECO:0000256" key="1">
    <source>
        <dbReference type="ARBA" id="ARBA00001958"/>
    </source>
</evidence>
<dbReference type="Pfam" id="PF00224">
    <property type="entry name" value="PK"/>
    <property type="match status" value="1"/>
</dbReference>
<protein>
    <recommendedName>
        <fullName evidence="4 13">Pyruvate kinase</fullName>
        <ecNumber evidence="4 13">2.7.1.40</ecNumber>
    </recommendedName>
</protein>
<evidence type="ECO:0000256" key="9">
    <source>
        <dbReference type="ARBA" id="ARBA00022840"/>
    </source>
</evidence>
<dbReference type="GO" id="GO:0000287">
    <property type="term" value="F:magnesium ion binding"/>
    <property type="evidence" value="ECO:0007669"/>
    <property type="project" value="UniProtKB-UniRule"/>
</dbReference>
<comment type="cofactor">
    <cofactor evidence="1">
        <name>K(+)</name>
        <dbReference type="ChEBI" id="CHEBI:29103"/>
    </cofactor>
</comment>
<dbReference type="EC" id="2.7.1.40" evidence="4 13"/>
<dbReference type="FunFam" id="2.40.33.10:FF:000001">
    <property type="entry name" value="Pyruvate kinase"/>
    <property type="match status" value="1"/>
</dbReference>
<dbReference type="GO" id="GO:0004743">
    <property type="term" value="F:pyruvate kinase activity"/>
    <property type="evidence" value="ECO:0007669"/>
    <property type="project" value="UniProtKB-UniRule"/>
</dbReference>
<dbReference type="PANTHER" id="PTHR11817">
    <property type="entry name" value="PYRUVATE KINASE"/>
    <property type="match status" value="1"/>
</dbReference>
<dbReference type="SUPFAM" id="SSF52935">
    <property type="entry name" value="PK C-terminal domain-like"/>
    <property type="match status" value="1"/>
</dbReference>
<sequence>MKRFKRTKIVATLGPATDSVAVLQKMIAAGLDVVRLNFSHGKADDHIKRADYVRKYAKAANREIAIMADLQGPKIRISCFKKGAIFLKKNALFILDADLDEEEGDECVVGIDYKELPRDVHSGDSLLLDDGRIVLKVKKIQKNKIFCRVEVGGKLSDNKGINRKGGGLSAIALTEKDKKDLKIAVKLDADYIAISFPRSAADINLARSLLKKAKGHAGLIAKIERSDAIPVIDEIIRASDAVMVARGDLGVEIGDAELPAVQKHIIQRARSLDKAVITATQMMESMIHSAIPTRAEVFDVANAVLDGTDAVMLSAETAIGDHPALVVEAMARICLGAEKQAKTRISRHRVECQFSRPDEAIAMAAMYTANHYDIKAIIALTESGATPLWMSRIRSGLPIYGLAHNLKTTRRLALYRGVYPLYFNIDELCPENIAHLAIKELKKHKILKKGEHVLITYGDLLKTTGGTNTLKILEVD</sequence>
<dbReference type="eggNOG" id="COG0469">
    <property type="taxonomic scope" value="Bacteria"/>
</dbReference>
<comment type="similarity">
    <text evidence="3 14">Belongs to the pyruvate kinase family.</text>
</comment>
<keyword evidence="12 17" id="KW-0670">Pyruvate</keyword>
<keyword evidence="10 14" id="KW-0460">Magnesium</keyword>
<comment type="catalytic activity">
    <reaction evidence="14">
        <text>pyruvate + ATP = phosphoenolpyruvate + ADP + H(+)</text>
        <dbReference type="Rhea" id="RHEA:18157"/>
        <dbReference type="ChEBI" id="CHEBI:15361"/>
        <dbReference type="ChEBI" id="CHEBI:15378"/>
        <dbReference type="ChEBI" id="CHEBI:30616"/>
        <dbReference type="ChEBI" id="CHEBI:58702"/>
        <dbReference type="ChEBI" id="CHEBI:456216"/>
        <dbReference type="EC" id="2.7.1.40"/>
    </reaction>
</comment>
<organism evidence="17 18">
    <name type="scientific">Rickettsiella grylli</name>
    <dbReference type="NCBI Taxonomy" id="59196"/>
    <lineage>
        <taxon>Bacteria</taxon>
        <taxon>Pseudomonadati</taxon>
        <taxon>Pseudomonadota</taxon>
        <taxon>Gammaproteobacteria</taxon>
        <taxon>Legionellales</taxon>
        <taxon>Coxiellaceae</taxon>
        <taxon>Rickettsiella</taxon>
    </lineage>
</organism>
<keyword evidence="5 14" id="KW-0808">Transferase</keyword>
<dbReference type="InterPro" id="IPR011037">
    <property type="entry name" value="Pyrv_Knase-like_insert_dom_sf"/>
</dbReference>
<evidence type="ECO:0000256" key="12">
    <source>
        <dbReference type="ARBA" id="ARBA00023317"/>
    </source>
</evidence>
<dbReference type="PROSITE" id="PS00110">
    <property type="entry name" value="PYRUVATE_KINASE"/>
    <property type="match status" value="1"/>
</dbReference>
<evidence type="ECO:0000313" key="17">
    <source>
        <dbReference type="EMBL" id="EDP46430.1"/>
    </source>
</evidence>
<keyword evidence="6" id="KW-0479">Metal-binding</keyword>
<dbReference type="InterPro" id="IPR015806">
    <property type="entry name" value="Pyrv_Knase_insert_dom_sf"/>
</dbReference>
<dbReference type="Gene3D" id="3.40.1380.20">
    <property type="entry name" value="Pyruvate kinase, C-terminal domain"/>
    <property type="match status" value="1"/>
</dbReference>
<dbReference type="SUPFAM" id="SSF50800">
    <property type="entry name" value="PK beta-barrel domain-like"/>
    <property type="match status" value="1"/>
</dbReference>
<dbReference type="InterPro" id="IPR040442">
    <property type="entry name" value="Pyrv_kinase-like_dom_sf"/>
</dbReference>